<name>A0AAV5T5U3_9BILA</name>
<keyword evidence="2" id="KW-1185">Reference proteome</keyword>
<proteinExistence type="predicted"/>
<organism evidence="1 2">
    <name type="scientific">Pristionchus entomophagus</name>
    <dbReference type="NCBI Taxonomy" id="358040"/>
    <lineage>
        <taxon>Eukaryota</taxon>
        <taxon>Metazoa</taxon>
        <taxon>Ecdysozoa</taxon>
        <taxon>Nematoda</taxon>
        <taxon>Chromadorea</taxon>
        <taxon>Rhabditida</taxon>
        <taxon>Rhabditina</taxon>
        <taxon>Diplogasteromorpha</taxon>
        <taxon>Diplogasteroidea</taxon>
        <taxon>Neodiplogasteridae</taxon>
        <taxon>Pristionchus</taxon>
    </lineage>
</organism>
<dbReference type="EMBL" id="BTSX01000003">
    <property type="protein sequence ID" value="GMS90475.1"/>
    <property type="molecule type" value="Genomic_DNA"/>
</dbReference>
<dbReference type="Proteomes" id="UP001432027">
    <property type="component" value="Unassembled WGS sequence"/>
</dbReference>
<feature type="non-terminal residue" evidence="1">
    <location>
        <position position="129"/>
    </location>
</feature>
<gene>
    <name evidence="1" type="ORF">PENTCL1PPCAC_12650</name>
</gene>
<evidence type="ECO:0000313" key="1">
    <source>
        <dbReference type="EMBL" id="GMS90475.1"/>
    </source>
</evidence>
<accession>A0AAV5T5U3</accession>
<comment type="caution">
    <text evidence="1">The sequence shown here is derived from an EMBL/GenBank/DDBJ whole genome shotgun (WGS) entry which is preliminary data.</text>
</comment>
<evidence type="ECO:0000313" key="2">
    <source>
        <dbReference type="Proteomes" id="UP001432027"/>
    </source>
</evidence>
<protein>
    <submittedName>
        <fullName evidence="1">Uncharacterized protein</fullName>
    </submittedName>
</protein>
<sequence>AIPQNLPEMDIYVDGPNQDGFINCKVKFDKSKAACFHHLRELFNDPNVQSGKNSYDSNIVCVSFHVSSFGSCISCLGSVLSAKIGQIEIAECKNTDVQKFRMSIATIFVNWKQVKRFAFYPSDLDDACG</sequence>
<dbReference type="AlphaFoldDB" id="A0AAV5T5U3"/>
<reference evidence="1" key="1">
    <citation type="submission" date="2023-10" db="EMBL/GenBank/DDBJ databases">
        <title>Genome assembly of Pristionchus species.</title>
        <authorList>
            <person name="Yoshida K."/>
            <person name="Sommer R.J."/>
        </authorList>
    </citation>
    <scope>NUCLEOTIDE SEQUENCE</scope>
    <source>
        <strain evidence="1">RS0144</strain>
    </source>
</reference>
<feature type="non-terminal residue" evidence="1">
    <location>
        <position position="1"/>
    </location>
</feature>